<dbReference type="OrthoDB" id="10324692at2759"/>
<keyword evidence="2" id="KW-1185">Reference proteome</keyword>
<name>A0A9N9HDP0_9GLOM</name>
<feature type="non-terminal residue" evidence="1">
    <location>
        <position position="1"/>
    </location>
</feature>
<comment type="caution">
    <text evidence="1">The sequence shown here is derived from an EMBL/GenBank/DDBJ whole genome shotgun (WGS) entry which is preliminary data.</text>
</comment>
<reference evidence="1" key="1">
    <citation type="submission" date="2021-06" db="EMBL/GenBank/DDBJ databases">
        <authorList>
            <person name="Kallberg Y."/>
            <person name="Tangrot J."/>
            <person name="Rosling A."/>
        </authorList>
    </citation>
    <scope>NUCLEOTIDE SEQUENCE</scope>
    <source>
        <strain evidence="1">MT106</strain>
    </source>
</reference>
<gene>
    <name evidence="1" type="ORF">AGERDE_LOCUS12627</name>
</gene>
<protein>
    <submittedName>
        <fullName evidence="1">2185_t:CDS:1</fullName>
    </submittedName>
</protein>
<dbReference type="EMBL" id="CAJVPL010010038">
    <property type="protein sequence ID" value="CAG8679938.1"/>
    <property type="molecule type" value="Genomic_DNA"/>
</dbReference>
<sequence length="46" mass="5539">AIKIWQQEGHDQYECANLVAYMRAFREKKTGFDLPYCFKNDTPLLW</sequence>
<evidence type="ECO:0000313" key="2">
    <source>
        <dbReference type="Proteomes" id="UP000789831"/>
    </source>
</evidence>
<organism evidence="1 2">
    <name type="scientific">Ambispora gerdemannii</name>
    <dbReference type="NCBI Taxonomy" id="144530"/>
    <lineage>
        <taxon>Eukaryota</taxon>
        <taxon>Fungi</taxon>
        <taxon>Fungi incertae sedis</taxon>
        <taxon>Mucoromycota</taxon>
        <taxon>Glomeromycotina</taxon>
        <taxon>Glomeromycetes</taxon>
        <taxon>Archaeosporales</taxon>
        <taxon>Ambisporaceae</taxon>
        <taxon>Ambispora</taxon>
    </lineage>
</organism>
<proteinExistence type="predicted"/>
<dbReference type="AlphaFoldDB" id="A0A9N9HDP0"/>
<evidence type="ECO:0000313" key="1">
    <source>
        <dbReference type="EMBL" id="CAG8679938.1"/>
    </source>
</evidence>
<accession>A0A9N9HDP0</accession>
<dbReference type="Proteomes" id="UP000789831">
    <property type="component" value="Unassembled WGS sequence"/>
</dbReference>